<feature type="signal peptide" evidence="2">
    <location>
        <begin position="1"/>
        <end position="23"/>
    </location>
</feature>
<dbReference type="Proteomes" id="UP000324091">
    <property type="component" value="Chromosome 10"/>
</dbReference>
<keyword evidence="2" id="KW-0732">Signal</keyword>
<protein>
    <submittedName>
        <fullName evidence="3">Uncharacterized protein</fullName>
    </submittedName>
</protein>
<dbReference type="EMBL" id="RHFK02000002">
    <property type="protein sequence ID" value="TWW80102.1"/>
    <property type="molecule type" value="Genomic_DNA"/>
</dbReference>
<evidence type="ECO:0000313" key="3">
    <source>
        <dbReference type="EMBL" id="TWW80102.1"/>
    </source>
</evidence>
<feature type="chain" id="PRO_5023006747" evidence="2">
    <location>
        <begin position="24"/>
        <end position="291"/>
    </location>
</feature>
<gene>
    <name evidence="3" type="ORF">D4764_10G0011320</name>
</gene>
<comment type="caution">
    <text evidence="3">The sequence shown here is derived from an EMBL/GenBank/DDBJ whole genome shotgun (WGS) entry which is preliminary data.</text>
</comment>
<feature type="compositionally biased region" description="Polar residues" evidence="1">
    <location>
        <begin position="128"/>
        <end position="141"/>
    </location>
</feature>
<proteinExistence type="predicted"/>
<keyword evidence="4" id="KW-1185">Reference proteome</keyword>
<reference evidence="3 4" key="1">
    <citation type="submission" date="2019-04" db="EMBL/GenBank/DDBJ databases">
        <title>Chromosome genome assembly for Takifugu flavidus.</title>
        <authorList>
            <person name="Xiao S."/>
        </authorList>
    </citation>
    <scope>NUCLEOTIDE SEQUENCE [LARGE SCALE GENOMIC DNA]</scope>
    <source>
        <strain evidence="3">HTHZ2018</strain>
        <tissue evidence="3">Muscle</tissue>
    </source>
</reference>
<sequence length="291" mass="32749">MHRGGVIRGLWLILITFHRRTWPHNAERYQAKTQHKTRAQRHSLSPMVPSNLAKEARLQGPRPPHRLTPVTSRRLHLESTLTGLKPFRTADNRPRLHCFTLAHRRKLLPPLPACHTLQLRLPSSLSHSFSHCPRNTSSTDPQVEDLSPRDLQLTYQWPSDPTRHNSVTTGVSIMPLDLVKCHTVHTGTATLTPTGTDPPPTPLTHGRPHEHEFIYKWNHNCGNRNTTTLPFEAARVAKQGSDKHMETSLSMSFVTQSIILLAGRDMVSSQTQLTGRALVWSSAAVDQLLQG</sequence>
<dbReference type="AlphaFoldDB" id="A0A5C6PJS8"/>
<name>A0A5C6PJS8_9TELE</name>
<organism evidence="3 4">
    <name type="scientific">Takifugu flavidus</name>
    <name type="common">sansaifugu</name>
    <dbReference type="NCBI Taxonomy" id="433684"/>
    <lineage>
        <taxon>Eukaryota</taxon>
        <taxon>Metazoa</taxon>
        <taxon>Chordata</taxon>
        <taxon>Craniata</taxon>
        <taxon>Vertebrata</taxon>
        <taxon>Euteleostomi</taxon>
        <taxon>Actinopterygii</taxon>
        <taxon>Neopterygii</taxon>
        <taxon>Teleostei</taxon>
        <taxon>Neoteleostei</taxon>
        <taxon>Acanthomorphata</taxon>
        <taxon>Eupercaria</taxon>
        <taxon>Tetraodontiformes</taxon>
        <taxon>Tetradontoidea</taxon>
        <taxon>Tetraodontidae</taxon>
        <taxon>Takifugu</taxon>
    </lineage>
</organism>
<evidence type="ECO:0000256" key="2">
    <source>
        <dbReference type="SAM" id="SignalP"/>
    </source>
</evidence>
<accession>A0A5C6PJS8</accession>
<evidence type="ECO:0000256" key="1">
    <source>
        <dbReference type="SAM" id="MobiDB-lite"/>
    </source>
</evidence>
<evidence type="ECO:0000313" key="4">
    <source>
        <dbReference type="Proteomes" id="UP000324091"/>
    </source>
</evidence>
<feature type="region of interest" description="Disordered" evidence="1">
    <location>
        <begin position="128"/>
        <end position="148"/>
    </location>
</feature>